<dbReference type="KEGG" id="vta:A0234"/>
<dbReference type="Pfam" id="PF02875">
    <property type="entry name" value="Mur_ligase_C"/>
    <property type="match status" value="1"/>
</dbReference>
<comment type="caution">
    <text evidence="13">Lacks conserved residue(s) required for the propagation of feature annotation.</text>
</comment>
<dbReference type="InterPro" id="IPR000713">
    <property type="entry name" value="Mur_ligase_N"/>
</dbReference>
<dbReference type="InterPro" id="IPR004101">
    <property type="entry name" value="Mur_ligase_C"/>
</dbReference>
<feature type="binding site" evidence="13">
    <location>
        <position position="210"/>
    </location>
    <ligand>
        <name>UDP-N-acetyl-alpha-D-muramoyl-L-alanyl-D-glutamate</name>
        <dbReference type="ChEBI" id="CHEBI:83900"/>
    </ligand>
</feature>
<evidence type="ECO:0000256" key="11">
    <source>
        <dbReference type="ARBA" id="ARBA00076158"/>
    </source>
</evidence>
<dbReference type="UniPathway" id="UPA00219"/>
<name>A0A2N8Z8M9_9VIBR</name>
<comment type="catalytic activity">
    <reaction evidence="7 13">
        <text>UDP-N-acetyl-alpha-D-muramoyl-L-alanyl-D-glutamate + meso-2,6-diaminopimelate + ATP = UDP-N-acetyl-alpha-D-muramoyl-L-alanyl-gamma-D-glutamyl-meso-2,6-diaminopimelate + ADP + phosphate + H(+)</text>
        <dbReference type="Rhea" id="RHEA:23676"/>
        <dbReference type="ChEBI" id="CHEBI:15378"/>
        <dbReference type="ChEBI" id="CHEBI:30616"/>
        <dbReference type="ChEBI" id="CHEBI:43474"/>
        <dbReference type="ChEBI" id="CHEBI:57791"/>
        <dbReference type="ChEBI" id="CHEBI:83900"/>
        <dbReference type="ChEBI" id="CHEBI:83905"/>
        <dbReference type="ChEBI" id="CHEBI:456216"/>
        <dbReference type="EC" id="6.3.2.13"/>
    </reaction>
</comment>
<dbReference type="SUPFAM" id="SSF53244">
    <property type="entry name" value="MurD-like peptide ligases, peptide-binding domain"/>
    <property type="match status" value="1"/>
</dbReference>
<sequence length="514" mass="55594">MSRQTKISLILATEVNYVHQLTSLLKPWVSLSLTDSQDVMVNQLRLDSRKVESGDTFVAIKGHAVDGRKYIEKALTLGANAVLAQACDEKVHGLVESVGSVPVIYIQDLDTVLSALAVRFYGQSEMGLIGVTGTNGKTTITQLIAQWLDLLGEKSAVMGTTGNGFLSDLQAAANTTGNAIEIADTLASLAQQGAKYTALEVSSHGLVQGRVRDLSFKVGIFTNLSRDHLDYHGTMEEYANAKLSLFRDHQCQQAVLNIDDEVGASWLQILPNNVAVSLNHKSADLAQAPNQTLFATHVDYSETGIDIKFDGSWGKGTLQAPLIGAFNASNLMLALASLLTLGVDKQQLLNTAPKLLPVIGRMELFQTAGKAKVVVDYAHTPDALEKALSALRVHCQGKLWAVIGCGGDRDTGKRPMMADIAERLGDHCILTDDNPRGEDPAIIVKDMLAGMAEPDKAIVEHDRYQACLHALSHADENDIILLAGKGHEDYQVMAESTIHYSDRETAMELLELTK</sequence>
<dbReference type="Proteomes" id="UP000235828">
    <property type="component" value="Chromosome A"/>
</dbReference>
<dbReference type="Pfam" id="PF01225">
    <property type="entry name" value="Mur_ligase"/>
    <property type="match status" value="1"/>
</dbReference>
<comment type="pathway">
    <text evidence="13 14">Cell wall biogenesis; peptidoglycan biosynthesis.</text>
</comment>
<dbReference type="GO" id="GO:0008360">
    <property type="term" value="P:regulation of cell shape"/>
    <property type="evidence" value="ECO:0007669"/>
    <property type="project" value="UniProtKB-KW"/>
</dbReference>
<evidence type="ECO:0000256" key="4">
    <source>
        <dbReference type="ARBA" id="ARBA00022984"/>
    </source>
</evidence>
<evidence type="ECO:0000259" key="17">
    <source>
        <dbReference type="Pfam" id="PF08245"/>
    </source>
</evidence>
<feature type="binding site" evidence="13">
    <location>
        <position position="488"/>
    </location>
    <ligand>
        <name>meso-2,6-diaminopimelate</name>
        <dbReference type="ChEBI" id="CHEBI:57791"/>
    </ligand>
</feature>
<dbReference type="GO" id="GO:0051301">
    <property type="term" value="P:cell division"/>
    <property type="evidence" value="ECO:0007669"/>
    <property type="project" value="UniProtKB-KW"/>
</dbReference>
<comment type="subcellular location">
    <subcellularLocation>
        <location evidence="13 14">Cytoplasm</location>
    </subcellularLocation>
</comment>
<dbReference type="InterPro" id="IPR036615">
    <property type="entry name" value="Mur_ligase_C_dom_sf"/>
</dbReference>
<dbReference type="EMBL" id="LT960611">
    <property type="protein sequence ID" value="SON48213.1"/>
    <property type="molecule type" value="Genomic_DNA"/>
</dbReference>
<keyword evidence="13 18" id="KW-0436">Ligase</keyword>
<evidence type="ECO:0000259" key="15">
    <source>
        <dbReference type="Pfam" id="PF01225"/>
    </source>
</evidence>
<comment type="cofactor">
    <cofactor evidence="13">
        <name>Mg(2+)</name>
        <dbReference type="ChEBI" id="CHEBI:18420"/>
    </cofactor>
</comment>
<dbReference type="SUPFAM" id="SSF63418">
    <property type="entry name" value="MurE/MurF N-terminal domain"/>
    <property type="match status" value="1"/>
</dbReference>
<evidence type="ECO:0000256" key="9">
    <source>
        <dbReference type="ARBA" id="ARBA00072883"/>
    </source>
</evidence>
<dbReference type="PANTHER" id="PTHR23135">
    <property type="entry name" value="MUR LIGASE FAMILY MEMBER"/>
    <property type="match status" value="1"/>
</dbReference>
<accession>A0A2N8Z8M9</accession>
<dbReference type="FunFam" id="3.90.190.20:FF:000006">
    <property type="entry name" value="UDP-N-acetylmuramoyl-L-alanyl-D-glutamate--2,6-diaminopimelate ligase"/>
    <property type="match status" value="1"/>
</dbReference>
<evidence type="ECO:0000256" key="3">
    <source>
        <dbReference type="ARBA" id="ARBA00022960"/>
    </source>
</evidence>
<proteinExistence type="inferred from homology"/>
<evidence type="ECO:0000256" key="10">
    <source>
        <dbReference type="ARBA" id="ARBA00075482"/>
    </source>
</evidence>
<evidence type="ECO:0000256" key="2">
    <source>
        <dbReference type="ARBA" id="ARBA00022618"/>
    </source>
</evidence>
<dbReference type="EC" id="6.3.2.13" evidence="8 13"/>
<dbReference type="RefSeq" id="WP_102521122.1">
    <property type="nucleotide sequence ID" value="NZ_LT960611.1"/>
</dbReference>
<feature type="modified residue" description="N6-carboxylysine" evidence="13">
    <location>
        <position position="242"/>
    </location>
</feature>
<dbReference type="Gene3D" id="3.90.190.20">
    <property type="entry name" value="Mur ligase, C-terminal domain"/>
    <property type="match status" value="1"/>
</dbReference>
<feature type="short sequence motif" description="Meso-diaminopimelate recognition motif" evidence="13">
    <location>
        <begin position="433"/>
        <end position="436"/>
    </location>
</feature>
<comment type="function">
    <text evidence="13">Catalyzes the addition of meso-diaminopimelic acid to the nucleotide precursor UDP-N-acetylmuramoyl-L-alanyl-D-glutamate (UMAG) in the biosynthesis of bacterial cell-wall peptidoglycan.</text>
</comment>
<dbReference type="InterPro" id="IPR005761">
    <property type="entry name" value="UDP-N-AcMur-Glu-dNH2Pim_ligase"/>
</dbReference>
<feature type="domain" description="Mur ligase C-terminal" evidence="16">
    <location>
        <begin position="360"/>
        <end position="486"/>
    </location>
</feature>
<comment type="similarity">
    <text evidence="1 13">Belongs to the MurCDEF family. MurE subfamily.</text>
</comment>
<dbReference type="NCBIfam" id="NF001123">
    <property type="entry name" value="PRK00139.1-1"/>
    <property type="match status" value="1"/>
</dbReference>
<evidence type="ECO:0000259" key="16">
    <source>
        <dbReference type="Pfam" id="PF02875"/>
    </source>
</evidence>
<feature type="domain" description="Mur ligase N-terminal catalytic" evidence="15">
    <location>
        <begin position="43"/>
        <end position="121"/>
    </location>
</feature>
<dbReference type="Gene3D" id="3.40.1390.10">
    <property type="entry name" value="MurE/MurF, N-terminal domain"/>
    <property type="match status" value="1"/>
</dbReference>
<feature type="binding site" evidence="13">
    <location>
        <begin position="133"/>
        <end position="139"/>
    </location>
    <ligand>
        <name>ATP</name>
        <dbReference type="ChEBI" id="CHEBI:30616"/>
    </ligand>
</feature>
<dbReference type="InterPro" id="IPR036565">
    <property type="entry name" value="Mur-like_cat_sf"/>
</dbReference>
<feature type="binding site" evidence="13">
    <location>
        <position position="174"/>
    </location>
    <ligand>
        <name>UDP-N-acetyl-alpha-D-muramoyl-L-alanyl-D-glutamate</name>
        <dbReference type="ChEBI" id="CHEBI:83900"/>
    </ligand>
</feature>
<keyword evidence="5 13" id="KW-0131">Cell cycle</keyword>
<evidence type="ECO:0000256" key="12">
    <source>
        <dbReference type="ARBA" id="ARBA00081560"/>
    </source>
</evidence>
<dbReference type="NCBIfam" id="TIGR01085">
    <property type="entry name" value="murE"/>
    <property type="match status" value="1"/>
</dbReference>
<dbReference type="OrthoDB" id="9800958at2"/>
<feature type="binding site" evidence="13">
    <location>
        <begin position="175"/>
        <end position="176"/>
    </location>
    <ligand>
        <name>UDP-N-acetyl-alpha-D-muramoyl-L-alanyl-D-glutamate</name>
        <dbReference type="ChEBI" id="CHEBI:83900"/>
    </ligand>
</feature>
<evidence type="ECO:0000256" key="6">
    <source>
        <dbReference type="ARBA" id="ARBA00023316"/>
    </source>
</evidence>
<feature type="binding site" evidence="13">
    <location>
        <position position="208"/>
    </location>
    <ligand>
        <name>UDP-N-acetyl-alpha-D-muramoyl-L-alanyl-D-glutamate</name>
        <dbReference type="ChEBI" id="CHEBI:83900"/>
    </ligand>
</feature>
<feature type="binding site" evidence="13">
    <location>
        <position position="46"/>
    </location>
    <ligand>
        <name>UDP-N-acetyl-alpha-D-muramoyl-L-alanyl-D-glutamate</name>
        <dbReference type="ChEBI" id="CHEBI:83900"/>
    </ligand>
</feature>
<keyword evidence="13" id="KW-0963">Cytoplasm</keyword>
<dbReference type="Gene3D" id="3.40.1190.10">
    <property type="entry name" value="Mur-like, catalytic domain"/>
    <property type="match status" value="1"/>
</dbReference>
<evidence type="ECO:0000256" key="7">
    <source>
        <dbReference type="ARBA" id="ARBA00050251"/>
    </source>
</evidence>
<keyword evidence="4 13" id="KW-0573">Peptidoglycan synthesis</keyword>
<evidence type="ECO:0000256" key="14">
    <source>
        <dbReference type="RuleBase" id="RU004135"/>
    </source>
</evidence>
<dbReference type="PANTHER" id="PTHR23135:SF4">
    <property type="entry name" value="UDP-N-ACETYLMURAMOYL-L-ALANYL-D-GLUTAMATE--2,6-DIAMINOPIMELATE LIGASE MURE HOMOLOG, CHLOROPLASTIC"/>
    <property type="match status" value="1"/>
</dbReference>
<keyword evidence="6 13" id="KW-0961">Cell wall biogenesis/degradation</keyword>
<dbReference type="GO" id="GO:0009252">
    <property type="term" value="P:peptidoglycan biosynthetic process"/>
    <property type="evidence" value="ECO:0007669"/>
    <property type="project" value="UniProtKB-UniRule"/>
</dbReference>
<feature type="binding site" evidence="13">
    <location>
        <position position="484"/>
    </location>
    <ligand>
        <name>meso-2,6-diaminopimelate</name>
        <dbReference type="ChEBI" id="CHEBI:57791"/>
    </ligand>
</feature>
<evidence type="ECO:0000313" key="19">
    <source>
        <dbReference type="Proteomes" id="UP000235828"/>
    </source>
</evidence>
<protein>
    <recommendedName>
        <fullName evidence="9 13">UDP-N-acetylmuramoyl-L-alanyl-D-glutamate--2,6-diaminopimelate ligase</fullName>
        <ecNumber evidence="8 13">6.3.2.13</ecNumber>
    </recommendedName>
    <alternativeName>
        <fullName evidence="10 13">Meso-A2pm-adding enzyme</fullName>
    </alternativeName>
    <alternativeName>
        <fullName evidence="11 13">Meso-diaminopimelate-adding enzyme</fullName>
    </alternativeName>
    <alternativeName>
        <fullName evidence="12 13">UDP-MurNAc-L-Ala-D-Glu:meso-diaminopimelate ligase</fullName>
    </alternativeName>
    <alternativeName>
        <fullName evidence="13">UDP-MurNAc-tripeptide synthetase</fullName>
    </alternativeName>
    <alternativeName>
        <fullName evidence="13">UDP-N-acetylmuramyl-tripeptide synthetase</fullName>
    </alternativeName>
</protein>
<dbReference type="GO" id="GO:0005524">
    <property type="term" value="F:ATP binding"/>
    <property type="evidence" value="ECO:0007669"/>
    <property type="project" value="UniProtKB-UniRule"/>
</dbReference>
<dbReference type="AlphaFoldDB" id="A0A2N8Z8M9"/>
<dbReference type="SUPFAM" id="SSF53623">
    <property type="entry name" value="MurD-like peptide ligases, catalytic domain"/>
    <property type="match status" value="1"/>
</dbReference>
<keyword evidence="13" id="KW-0067">ATP-binding</keyword>
<keyword evidence="13" id="KW-0547">Nucleotide-binding</keyword>
<dbReference type="GO" id="GO:0005737">
    <property type="term" value="C:cytoplasm"/>
    <property type="evidence" value="ECO:0007669"/>
    <property type="project" value="UniProtKB-SubCell"/>
</dbReference>
<dbReference type="Pfam" id="PF08245">
    <property type="entry name" value="Mur_ligase_M"/>
    <property type="match status" value="1"/>
</dbReference>
<feature type="binding site" evidence="13">
    <location>
        <position position="202"/>
    </location>
    <ligand>
        <name>UDP-N-acetyl-alpha-D-muramoyl-L-alanyl-D-glutamate</name>
        <dbReference type="ChEBI" id="CHEBI:83900"/>
    </ligand>
</feature>
<feature type="binding site" evidence="13">
    <location>
        <begin position="433"/>
        <end position="436"/>
    </location>
    <ligand>
        <name>meso-2,6-diaminopimelate</name>
        <dbReference type="ChEBI" id="CHEBI:57791"/>
    </ligand>
</feature>
<evidence type="ECO:0000256" key="8">
    <source>
        <dbReference type="ARBA" id="ARBA00066633"/>
    </source>
</evidence>
<dbReference type="GO" id="GO:0000287">
    <property type="term" value="F:magnesium ion binding"/>
    <property type="evidence" value="ECO:0007669"/>
    <property type="project" value="UniProtKB-UniRule"/>
</dbReference>
<dbReference type="GO" id="GO:0071555">
    <property type="term" value="P:cell wall organization"/>
    <property type="evidence" value="ECO:0007669"/>
    <property type="project" value="UniProtKB-KW"/>
</dbReference>
<comment type="PTM">
    <text evidence="13">Carboxylation is probably crucial for Mg(2+) binding and, consequently, for the gamma-phosphate positioning of ATP.</text>
</comment>
<dbReference type="NCBIfam" id="NF001124">
    <property type="entry name" value="PRK00139.1-2"/>
    <property type="match status" value="1"/>
</dbReference>
<dbReference type="HAMAP" id="MF_00208">
    <property type="entry name" value="MurE"/>
    <property type="match status" value="1"/>
</dbReference>
<organism evidence="18 19">
    <name type="scientific">Vibrio tapetis subsp. tapetis</name>
    <dbReference type="NCBI Taxonomy" id="1671868"/>
    <lineage>
        <taxon>Bacteria</taxon>
        <taxon>Pseudomonadati</taxon>
        <taxon>Pseudomonadota</taxon>
        <taxon>Gammaproteobacteria</taxon>
        <taxon>Vibrionales</taxon>
        <taxon>Vibrionaceae</taxon>
        <taxon>Vibrio</taxon>
    </lineage>
</organism>
<dbReference type="InterPro" id="IPR013221">
    <property type="entry name" value="Mur_ligase_cen"/>
</dbReference>
<feature type="binding site" evidence="13">
    <location>
        <position position="48"/>
    </location>
    <ligand>
        <name>UDP-N-acetyl-alpha-D-muramoyl-L-alanyl-D-glutamate</name>
        <dbReference type="ChEBI" id="CHEBI:83900"/>
    </ligand>
</feature>
<keyword evidence="3 13" id="KW-0133">Cell shape</keyword>
<evidence type="ECO:0000256" key="13">
    <source>
        <dbReference type="HAMAP-Rule" id="MF_00208"/>
    </source>
</evidence>
<dbReference type="NCBIfam" id="NF001126">
    <property type="entry name" value="PRK00139.1-4"/>
    <property type="match status" value="1"/>
</dbReference>
<evidence type="ECO:0000256" key="5">
    <source>
        <dbReference type="ARBA" id="ARBA00023306"/>
    </source>
</evidence>
<evidence type="ECO:0000313" key="18">
    <source>
        <dbReference type="EMBL" id="SON48213.1"/>
    </source>
</evidence>
<reference evidence="18 19" key="1">
    <citation type="submission" date="2017-10" db="EMBL/GenBank/DDBJ databases">
        <authorList>
            <person name="Banno H."/>
            <person name="Chua N.-H."/>
        </authorList>
    </citation>
    <scope>NUCLEOTIDE SEQUENCE [LARGE SCALE GENOMIC DNA]</scope>
    <source>
        <strain evidence="18">Vibrio tapetis CECT4600</strain>
    </source>
</reference>
<feature type="binding site" evidence="13">
    <location>
        <position position="409"/>
    </location>
    <ligand>
        <name>meso-2,6-diaminopimelate</name>
        <dbReference type="ChEBI" id="CHEBI:57791"/>
    </ligand>
</feature>
<feature type="domain" description="Mur ligase central" evidence="17">
    <location>
        <begin position="131"/>
        <end position="337"/>
    </location>
</feature>
<keyword evidence="19" id="KW-1185">Reference proteome</keyword>
<keyword evidence="13" id="KW-0460">Magnesium</keyword>
<keyword evidence="2 13" id="KW-0132">Cell division</keyword>
<gene>
    <name evidence="13 18" type="primary">murE</name>
    <name evidence="18" type="ORF">VTAP4600_A0234</name>
</gene>
<evidence type="ECO:0000256" key="1">
    <source>
        <dbReference type="ARBA" id="ARBA00005898"/>
    </source>
</evidence>
<dbReference type="GO" id="GO:0008765">
    <property type="term" value="F:UDP-N-acetylmuramoylalanyl-D-glutamate-2,6-diaminopimelate ligase activity"/>
    <property type="evidence" value="ECO:0007669"/>
    <property type="project" value="UniProtKB-UniRule"/>
</dbReference>
<dbReference type="InterPro" id="IPR035911">
    <property type="entry name" value="MurE/MurF_N"/>
</dbReference>